<keyword evidence="3" id="KW-0378">Hydrolase</keyword>
<dbReference type="STRING" id="980251.GCA_001642875_03574"/>
<dbReference type="InterPro" id="IPR036691">
    <property type="entry name" value="Endo/exonu/phosph_ase_sf"/>
</dbReference>
<keyword evidence="4" id="KW-1185">Reference proteome</keyword>
<keyword evidence="3" id="KW-0540">Nuclease</keyword>
<dbReference type="KEGG" id="mff:MFFC18_20870"/>
<dbReference type="NCBIfam" id="NF033681">
    <property type="entry name" value="ExeM_NucH_DNase"/>
    <property type="match status" value="1"/>
</dbReference>
<dbReference type="Pfam" id="PF03372">
    <property type="entry name" value="Exo_endo_phos"/>
    <property type="match status" value="1"/>
</dbReference>
<gene>
    <name evidence="3" type="ORF">MFFC18_20870</name>
</gene>
<evidence type="ECO:0000313" key="4">
    <source>
        <dbReference type="Proteomes" id="UP000322214"/>
    </source>
</evidence>
<dbReference type="GO" id="GO:0004527">
    <property type="term" value="F:exonuclease activity"/>
    <property type="evidence" value="ECO:0007669"/>
    <property type="project" value="UniProtKB-KW"/>
</dbReference>
<feature type="transmembrane region" description="Helical" evidence="1">
    <location>
        <begin position="12"/>
        <end position="32"/>
    </location>
</feature>
<keyword evidence="1" id="KW-0812">Transmembrane</keyword>
<keyword evidence="3" id="KW-0269">Exonuclease</keyword>
<dbReference type="OrthoDB" id="9801679at2"/>
<dbReference type="EMBL" id="CP042912">
    <property type="protein sequence ID" value="QEG22211.1"/>
    <property type="molecule type" value="Genomic_DNA"/>
</dbReference>
<sequence length="539" mass="58216">MTLTKAIARTNFLAMMTIGLLILTIGLLIQFASHSSANAETNGSNDVAVANHANLQPATTKQRSDNKPVVIEGDLSAIDWRSHVGKKVVIKGELVVVDTYDLARRGQIKVARERLYIPTSQIDPNDSDPAENSFEGGSNVAKVVAAQKFNDNAIITIDDGTPKENIFPPTLFPRLGKSIPTVRIGSKITGVTGKLVKAGNNLLLVPSKRFRFTPAERPERPNVGKANVTVASFNVLNYFTTIDNGRNNARGADSKSEFKRQEAKLVSAIIGLGADVIGLMELENNLESEKQLVAALNKEIGSEVFKACGLPDGFDAAPGGENAIRVGIIYRSDRVSPVGEVSMVSDVAFDGARTPIVQSFKPNRGSEKSFSLIVNHFKSKGGSDRADVANKNKGDGQGAYNATRRAQSLAICNYIDAMKQDDAEARVLVVGDLNAYGQEDPVDAMRAKGLVDLRERSASGAGDGERDYSYIYYGQSGNLDHAMATESLANDVTGIATWHINSDEPRFLDYNQEYNPKPLYEADPFRSSDHDPVLIGIGN</sequence>
<dbReference type="Proteomes" id="UP000322214">
    <property type="component" value="Chromosome"/>
</dbReference>
<name>A0A5B9PH74_9BACT</name>
<dbReference type="PANTHER" id="PTHR42834">
    <property type="entry name" value="ENDONUCLEASE/EXONUCLEASE/PHOSPHATASE FAMILY PROTEIN (AFU_ORTHOLOGUE AFUA_3G09210)"/>
    <property type="match status" value="1"/>
</dbReference>
<accession>A0A5B9PH74</accession>
<organism evidence="3 4">
    <name type="scientific">Mariniblastus fucicola</name>
    <dbReference type="NCBI Taxonomy" id="980251"/>
    <lineage>
        <taxon>Bacteria</taxon>
        <taxon>Pseudomonadati</taxon>
        <taxon>Planctomycetota</taxon>
        <taxon>Planctomycetia</taxon>
        <taxon>Pirellulales</taxon>
        <taxon>Pirellulaceae</taxon>
        <taxon>Mariniblastus</taxon>
    </lineage>
</organism>
<reference evidence="3 4" key="1">
    <citation type="submission" date="2019-08" db="EMBL/GenBank/DDBJ databases">
        <title>Deep-cultivation of Planctomycetes and their phenomic and genomic characterization uncovers novel biology.</title>
        <authorList>
            <person name="Wiegand S."/>
            <person name="Jogler M."/>
            <person name="Boedeker C."/>
            <person name="Pinto D."/>
            <person name="Vollmers J."/>
            <person name="Rivas-Marin E."/>
            <person name="Kohn T."/>
            <person name="Peeters S.H."/>
            <person name="Heuer A."/>
            <person name="Rast P."/>
            <person name="Oberbeckmann S."/>
            <person name="Bunk B."/>
            <person name="Jeske O."/>
            <person name="Meyerdierks A."/>
            <person name="Storesund J.E."/>
            <person name="Kallscheuer N."/>
            <person name="Luecker S."/>
            <person name="Lage O.M."/>
            <person name="Pohl T."/>
            <person name="Merkel B.J."/>
            <person name="Hornburger P."/>
            <person name="Mueller R.-W."/>
            <person name="Bruemmer F."/>
            <person name="Labrenz M."/>
            <person name="Spormann A.M."/>
            <person name="Op den Camp H."/>
            <person name="Overmann J."/>
            <person name="Amann R."/>
            <person name="Jetten M.S.M."/>
            <person name="Mascher T."/>
            <person name="Medema M.H."/>
            <person name="Devos D.P."/>
            <person name="Kaster A.-K."/>
            <person name="Ovreas L."/>
            <person name="Rohde M."/>
            <person name="Galperin M.Y."/>
            <person name="Jogler C."/>
        </authorList>
    </citation>
    <scope>NUCLEOTIDE SEQUENCE [LARGE SCALE GENOMIC DNA]</scope>
    <source>
        <strain evidence="3 4">FC18</strain>
    </source>
</reference>
<dbReference type="InterPro" id="IPR047971">
    <property type="entry name" value="ExeM-like"/>
</dbReference>
<dbReference type="GO" id="GO:0004519">
    <property type="term" value="F:endonuclease activity"/>
    <property type="evidence" value="ECO:0007669"/>
    <property type="project" value="UniProtKB-KW"/>
</dbReference>
<keyword evidence="3" id="KW-0255">Endonuclease</keyword>
<proteinExistence type="predicted"/>
<keyword evidence="1" id="KW-0472">Membrane</keyword>
<dbReference type="AlphaFoldDB" id="A0A5B9PH74"/>
<evidence type="ECO:0000259" key="2">
    <source>
        <dbReference type="Pfam" id="PF03372"/>
    </source>
</evidence>
<dbReference type="SUPFAM" id="SSF56219">
    <property type="entry name" value="DNase I-like"/>
    <property type="match status" value="1"/>
</dbReference>
<protein>
    <submittedName>
        <fullName evidence="3">Endonuclease/Exonuclease/phosphatase family protein</fullName>
    </submittedName>
</protein>
<dbReference type="Gene3D" id="3.60.10.10">
    <property type="entry name" value="Endonuclease/exonuclease/phosphatase"/>
    <property type="match status" value="1"/>
</dbReference>
<dbReference type="InterPro" id="IPR005135">
    <property type="entry name" value="Endo/exonuclease/phosphatase"/>
</dbReference>
<dbReference type="CDD" id="cd10283">
    <property type="entry name" value="MnuA_DNase1-like"/>
    <property type="match status" value="1"/>
</dbReference>
<feature type="domain" description="Endonuclease/exonuclease/phosphatase" evidence="2">
    <location>
        <begin position="232"/>
        <end position="530"/>
    </location>
</feature>
<keyword evidence="1" id="KW-1133">Transmembrane helix</keyword>
<dbReference type="PANTHER" id="PTHR42834:SF1">
    <property type="entry name" value="ENDONUCLEASE_EXONUCLEASE_PHOSPHATASE FAMILY PROTEIN (AFU_ORTHOLOGUE AFUA_3G09210)"/>
    <property type="match status" value="1"/>
</dbReference>
<evidence type="ECO:0000313" key="3">
    <source>
        <dbReference type="EMBL" id="QEG22211.1"/>
    </source>
</evidence>
<evidence type="ECO:0000256" key="1">
    <source>
        <dbReference type="SAM" id="Phobius"/>
    </source>
</evidence>
<dbReference type="RefSeq" id="WP_075082310.1">
    <property type="nucleotide sequence ID" value="NZ_CP042912.1"/>
</dbReference>